<dbReference type="GO" id="GO:0016746">
    <property type="term" value="F:acyltransferase activity"/>
    <property type="evidence" value="ECO:0007669"/>
    <property type="project" value="UniProtKB-KW"/>
</dbReference>
<evidence type="ECO:0000259" key="2">
    <source>
        <dbReference type="SMART" id="SM00563"/>
    </source>
</evidence>
<keyword evidence="3" id="KW-0012">Acyltransferase</keyword>
<feature type="transmembrane region" description="Helical" evidence="1">
    <location>
        <begin position="6"/>
        <end position="22"/>
    </location>
</feature>
<dbReference type="PANTHER" id="PTHR10983">
    <property type="entry name" value="1-ACYLGLYCEROL-3-PHOSPHATE ACYLTRANSFERASE-RELATED"/>
    <property type="match status" value="1"/>
</dbReference>
<accession>A0A193LKM0</accession>
<dbReference type="PANTHER" id="PTHR10983:SF15">
    <property type="entry name" value="ACYLTRANSFERASE YIHG-RELATED"/>
    <property type="match status" value="1"/>
</dbReference>
<keyword evidence="3" id="KW-0808">Transferase</keyword>
<keyword evidence="1" id="KW-1133">Transmembrane helix</keyword>
<proteinExistence type="predicted"/>
<evidence type="ECO:0000313" key="3">
    <source>
        <dbReference type="EMBL" id="ANO52949.1"/>
    </source>
</evidence>
<reference evidence="3 4" key="1">
    <citation type="submission" date="2016-06" db="EMBL/GenBank/DDBJ databases">
        <title>Complete genome sequence of a deep-branching marine Gamma Proteobacterium Woeseia oceani type strain XK5.</title>
        <authorList>
            <person name="Mu D."/>
            <person name="Du Z."/>
        </authorList>
    </citation>
    <scope>NUCLEOTIDE SEQUENCE [LARGE SCALE GENOMIC DNA]</scope>
    <source>
        <strain evidence="3 4">XK5</strain>
    </source>
</reference>
<dbReference type="AlphaFoldDB" id="A0A193LKM0"/>
<keyword evidence="4" id="KW-1185">Reference proteome</keyword>
<dbReference type="InterPro" id="IPR002123">
    <property type="entry name" value="Plipid/glycerol_acylTrfase"/>
</dbReference>
<gene>
    <name evidence="3" type="ORF">BA177_02945</name>
</gene>
<sequence length="285" mass="32984">MTLNTVVWIIPLLLLAVVKLLLPLAGPRRILTRWLMYLAENWVAGNALLLRLVSNTRWDVNGLELLRRDDWYLLIVNHQSWVDIVALQTVFNRRVPLLKFFIKKQLVWFPLLGLGFWALDMPFMQRHSKSYLAKHPEKKGSDLEATRRACQKFRHTPTSVINFIEGTRFSEEKRERRGSPYRNLLAPRAGGMALALSSMGDMFSGIVDVTVVYPSGAPDFWGMVCGELDHVVVDIQLRDVDDWMIDGDYVNDREYRRNFHQWLGGVWSDKDERIDNLRANACADN</sequence>
<dbReference type="Proteomes" id="UP000092695">
    <property type="component" value="Chromosome"/>
</dbReference>
<evidence type="ECO:0000256" key="1">
    <source>
        <dbReference type="SAM" id="Phobius"/>
    </source>
</evidence>
<dbReference type="KEGG" id="woc:BA177_02945"/>
<dbReference type="SMART" id="SM00563">
    <property type="entry name" value="PlsC"/>
    <property type="match status" value="1"/>
</dbReference>
<dbReference type="STRING" id="1548547.BA177_02945"/>
<dbReference type="SUPFAM" id="SSF69593">
    <property type="entry name" value="Glycerol-3-phosphate (1)-acyltransferase"/>
    <property type="match status" value="1"/>
</dbReference>
<organism evidence="3 4">
    <name type="scientific">Woeseia oceani</name>
    <dbReference type="NCBI Taxonomy" id="1548547"/>
    <lineage>
        <taxon>Bacteria</taxon>
        <taxon>Pseudomonadati</taxon>
        <taxon>Pseudomonadota</taxon>
        <taxon>Gammaproteobacteria</taxon>
        <taxon>Woeseiales</taxon>
        <taxon>Woeseiaceae</taxon>
        <taxon>Woeseia</taxon>
    </lineage>
</organism>
<dbReference type="CDD" id="cd07990">
    <property type="entry name" value="LPLAT_LCLAT1-like"/>
    <property type="match status" value="1"/>
</dbReference>
<evidence type="ECO:0000313" key="4">
    <source>
        <dbReference type="Proteomes" id="UP000092695"/>
    </source>
</evidence>
<dbReference type="NCBIfam" id="NF010621">
    <property type="entry name" value="PRK14014.1"/>
    <property type="match status" value="1"/>
</dbReference>
<protein>
    <submittedName>
        <fullName evidence="3">Acyltransferase</fullName>
    </submittedName>
</protein>
<dbReference type="EMBL" id="CP016268">
    <property type="protein sequence ID" value="ANO52949.1"/>
    <property type="molecule type" value="Genomic_DNA"/>
</dbReference>
<dbReference type="GO" id="GO:0005886">
    <property type="term" value="C:plasma membrane"/>
    <property type="evidence" value="ECO:0007669"/>
    <property type="project" value="TreeGrafter"/>
</dbReference>
<dbReference type="Pfam" id="PF01553">
    <property type="entry name" value="Acyltransferase"/>
    <property type="match status" value="1"/>
</dbReference>
<feature type="domain" description="Phospholipid/glycerol acyltransferase" evidence="2">
    <location>
        <begin position="72"/>
        <end position="214"/>
    </location>
</feature>
<keyword evidence="1" id="KW-0472">Membrane</keyword>
<name>A0A193LKM0_9GAMM</name>
<keyword evidence="1" id="KW-0812">Transmembrane</keyword>
<dbReference type="OrthoDB" id="319710at2"/>